<organism evidence="2 3">
    <name type="scientific">Burkholderia multivorans CGD2</name>
    <dbReference type="NCBI Taxonomy" id="513052"/>
    <lineage>
        <taxon>Bacteria</taxon>
        <taxon>Pseudomonadati</taxon>
        <taxon>Pseudomonadota</taxon>
        <taxon>Betaproteobacteria</taxon>
        <taxon>Burkholderiales</taxon>
        <taxon>Burkholderiaceae</taxon>
        <taxon>Burkholderia</taxon>
        <taxon>Burkholderia cepacia complex</taxon>
    </lineage>
</organism>
<dbReference type="EMBL" id="ACFC01000001">
    <property type="protein sequence ID" value="EEE09740.1"/>
    <property type="molecule type" value="Genomic_DNA"/>
</dbReference>
<evidence type="ECO:0000313" key="2">
    <source>
        <dbReference type="EMBL" id="EEE09740.1"/>
    </source>
</evidence>
<protein>
    <submittedName>
        <fullName evidence="2">Uncharacterized protein</fullName>
    </submittedName>
</protein>
<reference evidence="2 3" key="1">
    <citation type="journal article" date="2012" name="J. Bacteriol.">
        <title>Draft Genome Sequence Determination for Cystic Fibrosis and Chronic Granulomatous Disease Burkholderia multivorans Isolates.</title>
        <authorList>
            <person name="Varga J.J."/>
            <person name="Losada L."/>
            <person name="Zelazny A.M."/>
            <person name="Brinkac L."/>
            <person name="Harkins D."/>
            <person name="Radune D."/>
            <person name="Hostetler J."/>
            <person name="Sampaio E.P."/>
            <person name="Ronning C.M."/>
            <person name="Nierman W.C."/>
            <person name="Greenberg D.E."/>
            <person name="Holland S.M."/>
            <person name="Goldberg J.B."/>
        </authorList>
    </citation>
    <scope>NUCLEOTIDE SEQUENCE [LARGE SCALE GENOMIC DNA]</scope>
    <source>
        <strain evidence="2 3">CGD2</strain>
    </source>
</reference>
<accession>B9BJ57</accession>
<evidence type="ECO:0000313" key="3">
    <source>
        <dbReference type="Proteomes" id="UP000004535"/>
    </source>
</evidence>
<name>B9BJ57_9BURK</name>
<gene>
    <name evidence="2" type="ORF">BURMUCGD2_5113</name>
</gene>
<feature type="region of interest" description="Disordered" evidence="1">
    <location>
        <begin position="1"/>
        <end position="42"/>
    </location>
</feature>
<dbReference type="Proteomes" id="UP000004535">
    <property type="component" value="Unassembled WGS sequence"/>
</dbReference>
<dbReference type="AlphaFoldDB" id="B9BJ57"/>
<proteinExistence type="predicted"/>
<comment type="caution">
    <text evidence="2">The sequence shown here is derived from an EMBL/GenBank/DDBJ whole genome shotgun (WGS) entry which is preliminary data.</text>
</comment>
<feature type="compositionally biased region" description="Polar residues" evidence="1">
    <location>
        <begin position="1"/>
        <end position="10"/>
    </location>
</feature>
<evidence type="ECO:0000256" key="1">
    <source>
        <dbReference type="SAM" id="MobiDB-lite"/>
    </source>
</evidence>
<sequence>MTHSRASSGETRAALGRGVRCGTQHGLPHPTKKALAGLRQPN</sequence>